<name>A0A059B5I8_EUCGR</name>
<dbReference type="InParanoid" id="A0A059B5I8"/>
<gene>
    <name evidence="2" type="ORF">EUGRSUZ_H04187</name>
</gene>
<evidence type="ECO:0000313" key="2">
    <source>
        <dbReference type="EMBL" id="KCW61452.1"/>
    </source>
</evidence>
<feature type="region of interest" description="Disordered" evidence="1">
    <location>
        <begin position="68"/>
        <end position="91"/>
    </location>
</feature>
<evidence type="ECO:0000256" key="1">
    <source>
        <dbReference type="SAM" id="MobiDB-lite"/>
    </source>
</evidence>
<reference evidence="2" key="1">
    <citation type="submission" date="2013-07" db="EMBL/GenBank/DDBJ databases">
        <title>The genome of Eucalyptus grandis.</title>
        <authorList>
            <person name="Schmutz J."/>
            <person name="Hayes R."/>
            <person name="Myburg A."/>
            <person name="Tuskan G."/>
            <person name="Grattapaglia D."/>
            <person name="Rokhsar D.S."/>
        </authorList>
    </citation>
    <scope>NUCLEOTIDE SEQUENCE</scope>
    <source>
        <tissue evidence="2">Leaf extractions</tissue>
    </source>
</reference>
<dbReference type="Gramene" id="KCW61452">
    <property type="protein sequence ID" value="KCW61452"/>
    <property type="gene ID" value="EUGRSUZ_H04187"/>
</dbReference>
<proteinExistence type="predicted"/>
<protein>
    <submittedName>
        <fullName evidence="2">Uncharacterized protein</fullName>
    </submittedName>
</protein>
<accession>A0A059B5I8</accession>
<organism evidence="2">
    <name type="scientific">Eucalyptus grandis</name>
    <name type="common">Flooded gum</name>
    <dbReference type="NCBI Taxonomy" id="71139"/>
    <lineage>
        <taxon>Eukaryota</taxon>
        <taxon>Viridiplantae</taxon>
        <taxon>Streptophyta</taxon>
        <taxon>Embryophyta</taxon>
        <taxon>Tracheophyta</taxon>
        <taxon>Spermatophyta</taxon>
        <taxon>Magnoliopsida</taxon>
        <taxon>eudicotyledons</taxon>
        <taxon>Gunneridae</taxon>
        <taxon>Pentapetalae</taxon>
        <taxon>rosids</taxon>
        <taxon>malvids</taxon>
        <taxon>Myrtales</taxon>
        <taxon>Myrtaceae</taxon>
        <taxon>Myrtoideae</taxon>
        <taxon>Eucalypteae</taxon>
        <taxon>Eucalyptus</taxon>
    </lineage>
</organism>
<dbReference type="AlphaFoldDB" id="A0A059B5I8"/>
<sequence>MSATQPSLINLQQARPLLLTPSFHRLIHRFTLARQLLRFHRFALNQSYSSFDSATPVTPRCSSLRPRIFSSSSEAWPSEACSSRPSRRPQR</sequence>
<dbReference type="EMBL" id="KK198760">
    <property type="protein sequence ID" value="KCW61452.1"/>
    <property type="molecule type" value="Genomic_DNA"/>
</dbReference>